<evidence type="ECO:0000259" key="9">
    <source>
        <dbReference type="PROSITE" id="PS50245"/>
    </source>
</evidence>
<name>A0A9P4LHP4_9PLEO</name>
<dbReference type="GO" id="GO:0030286">
    <property type="term" value="C:dynein complex"/>
    <property type="evidence" value="ECO:0007669"/>
    <property type="project" value="UniProtKB-KW"/>
</dbReference>
<evidence type="ECO:0000256" key="8">
    <source>
        <dbReference type="SAM" id="MobiDB-lite"/>
    </source>
</evidence>
<feature type="compositionally biased region" description="Low complexity" evidence="8">
    <location>
        <begin position="122"/>
        <end position="157"/>
    </location>
</feature>
<dbReference type="Pfam" id="PF01302">
    <property type="entry name" value="CAP_GLY"/>
    <property type="match status" value="1"/>
</dbReference>
<dbReference type="PROSITE" id="PS50245">
    <property type="entry name" value="CAP_GLY_2"/>
    <property type="match status" value="1"/>
</dbReference>
<dbReference type="EMBL" id="ML978298">
    <property type="protein sequence ID" value="KAF2024359.1"/>
    <property type="molecule type" value="Genomic_DNA"/>
</dbReference>
<evidence type="ECO:0000256" key="3">
    <source>
        <dbReference type="ARBA" id="ARBA00022701"/>
    </source>
</evidence>
<evidence type="ECO:0000256" key="7">
    <source>
        <dbReference type="SAM" id="Coils"/>
    </source>
</evidence>
<dbReference type="Gene3D" id="2.30.30.190">
    <property type="entry name" value="CAP Gly-rich-like domain"/>
    <property type="match status" value="1"/>
</dbReference>
<keyword evidence="11" id="KW-1185">Reference proteome</keyword>
<keyword evidence="6" id="KW-0206">Cytoskeleton</keyword>
<organism evidence="10 11">
    <name type="scientific">Setomelanomma holmii</name>
    <dbReference type="NCBI Taxonomy" id="210430"/>
    <lineage>
        <taxon>Eukaryota</taxon>
        <taxon>Fungi</taxon>
        <taxon>Dikarya</taxon>
        <taxon>Ascomycota</taxon>
        <taxon>Pezizomycotina</taxon>
        <taxon>Dothideomycetes</taxon>
        <taxon>Pleosporomycetidae</taxon>
        <taxon>Pleosporales</taxon>
        <taxon>Pleosporineae</taxon>
        <taxon>Phaeosphaeriaceae</taxon>
        <taxon>Setomelanomma</taxon>
    </lineage>
</organism>
<feature type="region of interest" description="Disordered" evidence="8">
    <location>
        <begin position="39"/>
        <end position="162"/>
    </location>
</feature>
<dbReference type="SUPFAM" id="SSF74924">
    <property type="entry name" value="Cap-Gly domain"/>
    <property type="match status" value="1"/>
</dbReference>
<accession>A0A9P4LHP4</accession>
<dbReference type="AlphaFoldDB" id="A0A9P4LHP4"/>
<evidence type="ECO:0000256" key="1">
    <source>
        <dbReference type="ARBA" id="ARBA00004245"/>
    </source>
</evidence>
<gene>
    <name evidence="10" type="ORF">EK21DRAFT_78862</name>
</gene>
<evidence type="ECO:0000256" key="6">
    <source>
        <dbReference type="ARBA" id="ARBA00023212"/>
    </source>
</evidence>
<keyword evidence="5 7" id="KW-0175">Coiled coil</keyword>
<evidence type="ECO:0000313" key="10">
    <source>
        <dbReference type="EMBL" id="KAF2024359.1"/>
    </source>
</evidence>
<proteinExistence type="inferred from homology"/>
<dbReference type="Pfam" id="PF12455">
    <property type="entry name" value="Dynactin"/>
    <property type="match status" value="1"/>
</dbReference>
<protein>
    <recommendedName>
        <fullName evidence="9">CAP-Gly domain-containing protein</fullName>
    </recommendedName>
</protein>
<dbReference type="OrthoDB" id="2130750at2759"/>
<keyword evidence="6" id="KW-0963">Cytoplasm</keyword>
<dbReference type="GO" id="GO:0005874">
    <property type="term" value="C:microtubule"/>
    <property type="evidence" value="ECO:0007669"/>
    <property type="project" value="UniProtKB-KW"/>
</dbReference>
<dbReference type="SMART" id="SM01052">
    <property type="entry name" value="CAP_GLY"/>
    <property type="match status" value="1"/>
</dbReference>
<comment type="caution">
    <text evidence="10">The sequence shown here is derived from an EMBL/GenBank/DDBJ whole genome shotgun (WGS) entry which is preliminary data.</text>
</comment>
<feature type="domain" description="CAP-Gly" evidence="9">
    <location>
        <begin position="24"/>
        <end position="48"/>
    </location>
</feature>
<comment type="subcellular location">
    <subcellularLocation>
        <location evidence="1">Cytoplasm</location>
        <location evidence="1">Cytoskeleton</location>
    </subcellularLocation>
</comment>
<keyword evidence="3" id="KW-0493">Microtubule</keyword>
<dbReference type="InterPro" id="IPR036859">
    <property type="entry name" value="CAP-Gly_dom_sf"/>
</dbReference>
<keyword evidence="4" id="KW-0243">Dynein</keyword>
<feature type="coiled-coil region" evidence="7">
    <location>
        <begin position="164"/>
        <end position="449"/>
    </location>
</feature>
<sequence length="1127" mass="125478">MSAFKVGQTVETAQQQQGLVKYVGSIHVAEGNWLGIELPTAAGKNDGSASAKPPPKPAVASTSTGKAPFTSKPAPGASKPRPSSVVAPKPTPRVSTINKRQSVAPSSSTTSTLFRAPLRKASTAISTTSTVTESSSRPTQAPARASLTPSTASAATKTSRDPAVETLQTKLRHLEKQHQDDQELLKELTHARDERDRYHGIIQKLQAKCQTQHQESSDLKSQLQQLQTEHDQLARAQQDHEIDLEDALVDKEMAEERADVAEIELEHLRSKLEERDMELDILQSEAELFTKDMTEEEKQEAGYYRLQHENDRLREALITLKEMTGEQEQDLRARIRELEAEAGKVETLQQENLSKEERLQENSTLIEHLQAQLDANAEWEDIGAELTTRNQELEDRVAAQDAVIRDLESLKELNDELEIQRADEAEDLLAELAAKDTELAEQARRIEDQDIYIAEQENLIAKFRELVFELQGRMADAESSRNMTEAQVKDTTGRFNEVMNLNRRLRASNVEAATKEITSELHRLSAEEATERLSIATETQSAEFVASEPVKAYFAAKSITGKASVLSSLLVATDRKMSYNGGLDEAASRLACVEAIQHLTILQSGSTRLWSAVTVAPLPNLPKFGQTHQELVTVQKALDQGLDALKMDEINFPDFAGSLCRTAKIQEAVLWTRADVLTTRPEDEILARVQNIAAYLVYLDSNFAVVNIMLAFLAANGRDLLAGAESRVTSSGQVADMAQHVLEHFTPSSARCNKTMLAAQKLLKTTEALRHDSLYPHVLGGLAAMAEAETYLRNIAEEAAEWGRNALTIVSSSFDENGTFNGMDVDLHSLLLFYWSSSLDQLGLTTTQLDNWIEEASLLINSSEIQHGSTPWSQKAKEVETERRRSLQDTVVLESLKAEHKTTLLSLHERQKVIETKNLEVEHLEAKLRDASSKASDTQQLRDKVKEAEHELVILRKQLQSQESKMQAMVEEVTRSDGAVSAPAPLDTLHAAKDPVEQPTASRDIPAGLNALIGALQHENHWLRRREHADVFDRNIRDMAAKMLVSQRWEKKMGCSDLHSDEDDDLPVTPLSPYSPPHDITRPKQSPVALTSAYTGWEPRHDTWLSIIDEEEEDDTFALEKFSEVLL</sequence>
<dbReference type="Proteomes" id="UP000799777">
    <property type="component" value="Unassembled WGS sequence"/>
</dbReference>
<comment type="similarity">
    <text evidence="2">Belongs to the dynactin 150 kDa subunit family.</text>
</comment>
<reference evidence="10" key="1">
    <citation type="journal article" date="2020" name="Stud. Mycol.">
        <title>101 Dothideomycetes genomes: a test case for predicting lifestyles and emergence of pathogens.</title>
        <authorList>
            <person name="Haridas S."/>
            <person name="Albert R."/>
            <person name="Binder M."/>
            <person name="Bloem J."/>
            <person name="Labutti K."/>
            <person name="Salamov A."/>
            <person name="Andreopoulos B."/>
            <person name="Baker S."/>
            <person name="Barry K."/>
            <person name="Bills G."/>
            <person name="Bluhm B."/>
            <person name="Cannon C."/>
            <person name="Castanera R."/>
            <person name="Culley D."/>
            <person name="Daum C."/>
            <person name="Ezra D."/>
            <person name="Gonzalez J."/>
            <person name="Henrissat B."/>
            <person name="Kuo A."/>
            <person name="Liang C."/>
            <person name="Lipzen A."/>
            <person name="Lutzoni F."/>
            <person name="Magnuson J."/>
            <person name="Mondo S."/>
            <person name="Nolan M."/>
            <person name="Ohm R."/>
            <person name="Pangilinan J."/>
            <person name="Park H.-J."/>
            <person name="Ramirez L."/>
            <person name="Alfaro M."/>
            <person name="Sun H."/>
            <person name="Tritt A."/>
            <person name="Yoshinaga Y."/>
            <person name="Zwiers L.-H."/>
            <person name="Turgeon B."/>
            <person name="Goodwin S."/>
            <person name="Spatafora J."/>
            <person name="Crous P."/>
            <person name="Grigoriev I."/>
        </authorList>
    </citation>
    <scope>NUCLEOTIDE SEQUENCE</scope>
    <source>
        <strain evidence="10">CBS 110217</strain>
    </source>
</reference>
<feature type="coiled-coil region" evidence="7">
    <location>
        <begin position="914"/>
        <end position="972"/>
    </location>
</feature>
<evidence type="ECO:0000256" key="5">
    <source>
        <dbReference type="ARBA" id="ARBA00023054"/>
    </source>
</evidence>
<feature type="compositionally biased region" description="Polar residues" evidence="8">
    <location>
        <begin position="93"/>
        <end position="113"/>
    </location>
</feature>
<dbReference type="InterPro" id="IPR000938">
    <property type="entry name" value="CAP-Gly_domain"/>
</dbReference>
<dbReference type="InterPro" id="IPR022157">
    <property type="entry name" value="Dynactin"/>
</dbReference>
<evidence type="ECO:0000313" key="11">
    <source>
        <dbReference type="Proteomes" id="UP000799777"/>
    </source>
</evidence>
<evidence type="ECO:0000256" key="2">
    <source>
        <dbReference type="ARBA" id="ARBA00011010"/>
    </source>
</evidence>
<evidence type="ECO:0000256" key="4">
    <source>
        <dbReference type="ARBA" id="ARBA00023017"/>
    </source>
</evidence>